<dbReference type="GO" id="GO:0097367">
    <property type="term" value="F:carbohydrate derivative binding"/>
    <property type="evidence" value="ECO:0007669"/>
    <property type="project" value="InterPro"/>
</dbReference>
<dbReference type="AlphaFoldDB" id="A0A0G1BZC6"/>
<dbReference type="GO" id="GO:1901135">
    <property type="term" value="P:carbohydrate derivative metabolic process"/>
    <property type="evidence" value="ECO:0007669"/>
    <property type="project" value="InterPro"/>
</dbReference>
<dbReference type="CDD" id="cd05637">
    <property type="entry name" value="SIS_PGI_PMI_2"/>
    <property type="match status" value="1"/>
</dbReference>
<evidence type="ECO:0000256" key="1">
    <source>
        <dbReference type="ARBA" id="ARBA00010523"/>
    </source>
</evidence>
<dbReference type="GO" id="GO:0005975">
    <property type="term" value="P:carbohydrate metabolic process"/>
    <property type="evidence" value="ECO:0007669"/>
    <property type="project" value="InterPro"/>
</dbReference>
<sequence length="356" mass="39322">MHTLDNLARLGQLDKERMLESIALLPRQIEQAWAETKKLKFSPAYKKIDKVVINGMGGSGLGTHIIRSIYFKDLKVSLANIHGYDLPGLVDKNTLYIISSYSGETEEPLTTLKAAKKRGAKILGITAGGELAELIQAKQIPGYIFEPKHNPCNQPRLGLGYSIGGILGLLSQCGVVKIKDQEISSAVNLLDKLNQEFSPKNPLAQNSAKKMADSLYGKIPVVVASEFLAGNAHALANQINENAKNFSAYFIISELNHHLLEGLSYPASNHKNIHFVFLESNLYYSRNQKRFAITKDIVAKNKIQFSSFFSPGETNLEQSFAALLFGSYVSFYLAIMNGLDPSLIPSVDYLKEKLNN</sequence>
<dbReference type="GO" id="GO:0004476">
    <property type="term" value="F:mannose-6-phosphate isomerase activity"/>
    <property type="evidence" value="ECO:0007669"/>
    <property type="project" value="InterPro"/>
</dbReference>
<dbReference type="Gene3D" id="3.40.50.10490">
    <property type="entry name" value="Glucose-6-phosphate isomerase like protein, domain 1"/>
    <property type="match status" value="2"/>
</dbReference>
<evidence type="ECO:0000256" key="2">
    <source>
        <dbReference type="ARBA" id="ARBA00023235"/>
    </source>
</evidence>
<comment type="caution">
    <text evidence="4">The sequence shown here is derived from an EMBL/GenBank/DDBJ whole genome shotgun (WGS) entry which is preliminary data.</text>
</comment>
<protein>
    <submittedName>
        <fullName evidence="4">Bifunctional phosphoglucose/phosphomannose isomerase</fullName>
    </submittedName>
</protein>
<dbReference type="PROSITE" id="PS51464">
    <property type="entry name" value="SIS"/>
    <property type="match status" value="1"/>
</dbReference>
<dbReference type="EMBL" id="LCCW01000007">
    <property type="protein sequence ID" value="KKS42788.1"/>
    <property type="molecule type" value="Genomic_DNA"/>
</dbReference>
<dbReference type="SUPFAM" id="SSF53697">
    <property type="entry name" value="SIS domain"/>
    <property type="match status" value="1"/>
</dbReference>
<dbReference type="Pfam" id="PF10432">
    <property type="entry name" value="bact-PGI_C"/>
    <property type="match status" value="1"/>
</dbReference>
<dbReference type="Pfam" id="PF01380">
    <property type="entry name" value="SIS"/>
    <property type="match status" value="1"/>
</dbReference>
<evidence type="ECO:0000313" key="4">
    <source>
        <dbReference type="EMBL" id="KKS42788.1"/>
    </source>
</evidence>
<dbReference type="Proteomes" id="UP000034516">
    <property type="component" value="Unassembled WGS sequence"/>
</dbReference>
<comment type="similarity">
    <text evidence="1">Belongs to the PGI/PMI family.</text>
</comment>
<evidence type="ECO:0000259" key="3">
    <source>
        <dbReference type="PROSITE" id="PS51464"/>
    </source>
</evidence>
<organism evidence="4 5">
    <name type="scientific">Candidatus Kuenenbacteria bacterium GW2011_GWA2_42_15</name>
    <dbReference type="NCBI Taxonomy" id="1618677"/>
    <lineage>
        <taxon>Bacteria</taxon>
        <taxon>Candidatus Kueneniibacteriota</taxon>
    </lineage>
</organism>
<dbReference type="InterPro" id="IPR046348">
    <property type="entry name" value="SIS_dom_sf"/>
</dbReference>
<name>A0A0G1BZC6_9BACT</name>
<dbReference type="InterPro" id="IPR019490">
    <property type="entry name" value="Glu6P/Mann6P_isomerase_C"/>
</dbReference>
<dbReference type="PATRIC" id="fig|1618677.3.peg.152"/>
<evidence type="ECO:0000313" key="5">
    <source>
        <dbReference type="Proteomes" id="UP000034516"/>
    </source>
</evidence>
<feature type="domain" description="SIS" evidence="3">
    <location>
        <begin position="41"/>
        <end position="180"/>
    </location>
</feature>
<proteinExistence type="inferred from homology"/>
<dbReference type="InterPro" id="IPR001347">
    <property type="entry name" value="SIS_dom"/>
</dbReference>
<accession>A0A0G1BZC6</accession>
<keyword evidence="2 4" id="KW-0413">Isomerase</keyword>
<gene>
    <name evidence="4" type="ORF">UV02_C0007G0004</name>
</gene>
<dbReference type="GO" id="GO:0004347">
    <property type="term" value="F:glucose-6-phosphate isomerase activity"/>
    <property type="evidence" value="ECO:0007669"/>
    <property type="project" value="InterPro"/>
</dbReference>
<reference evidence="4 5" key="1">
    <citation type="journal article" date="2015" name="Nature">
        <title>rRNA introns, odd ribosomes, and small enigmatic genomes across a large radiation of phyla.</title>
        <authorList>
            <person name="Brown C.T."/>
            <person name="Hug L.A."/>
            <person name="Thomas B.C."/>
            <person name="Sharon I."/>
            <person name="Castelle C.J."/>
            <person name="Singh A."/>
            <person name="Wilkins M.J."/>
            <person name="Williams K.H."/>
            <person name="Banfield J.F."/>
        </authorList>
    </citation>
    <scope>NUCLEOTIDE SEQUENCE [LARGE SCALE GENOMIC DNA]</scope>
</reference>